<reference evidence="2 3" key="1">
    <citation type="journal article" date="2016" name="Genome Announc.">
        <title>First Complete Genome Sequence of a Subdivision 6 Acidobacterium Strain.</title>
        <authorList>
            <person name="Huang S."/>
            <person name="Vieira S."/>
            <person name="Bunk B."/>
            <person name="Riedel T."/>
            <person name="Sproer C."/>
            <person name="Overmann J."/>
        </authorList>
    </citation>
    <scope>NUCLEOTIDE SEQUENCE [LARGE SCALE GENOMIC DNA]</scope>
    <source>
        <strain evidence="3">DSM 100886 HEG_-6_39</strain>
    </source>
</reference>
<gene>
    <name evidence="2" type="ORF">LuPra_05743</name>
</gene>
<evidence type="ECO:0000313" key="3">
    <source>
        <dbReference type="Proteomes" id="UP000076079"/>
    </source>
</evidence>
<feature type="transmembrane region" description="Helical" evidence="1">
    <location>
        <begin position="64"/>
        <end position="83"/>
    </location>
</feature>
<dbReference type="Proteomes" id="UP000076079">
    <property type="component" value="Chromosome"/>
</dbReference>
<accession>A0A143PW91</accession>
<dbReference type="RefSeq" id="WP_110173924.1">
    <property type="nucleotide sequence ID" value="NZ_CP015136.1"/>
</dbReference>
<dbReference type="KEGG" id="abac:LuPra_05743"/>
<proteinExistence type="predicted"/>
<feature type="transmembrane region" description="Helical" evidence="1">
    <location>
        <begin position="23"/>
        <end position="44"/>
    </location>
</feature>
<dbReference type="AlphaFoldDB" id="A0A143PW91"/>
<evidence type="ECO:0000313" key="2">
    <source>
        <dbReference type="EMBL" id="AMY12468.1"/>
    </source>
</evidence>
<feature type="transmembrane region" description="Helical" evidence="1">
    <location>
        <begin position="131"/>
        <end position="151"/>
    </location>
</feature>
<keyword evidence="3" id="KW-1185">Reference proteome</keyword>
<name>A0A143PW91_LUTPR</name>
<dbReference type="EMBL" id="CP015136">
    <property type="protein sequence ID" value="AMY12468.1"/>
    <property type="molecule type" value="Genomic_DNA"/>
</dbReference>
<keyword evidence="1" id="KW-1133">Transmembrane helix</keyword>
<sequence length="154" mass="15637">MTEQGASFHEGGTLPTRAAAAPAWRYVVGGIVAAASAAAVNLAWRNAYQGLTGYTVPDLIDPASVAIATVLSVLLAAGVYLLLSRGFIIATPLYVIGCLATAATTCIAPFTPVLPDGMPVPPGFPLLTIPMHLTAGVMAAVVVPVVVLLGVQRS</sequence>
<evidence type="ECO:0000256" key="1">
    <source>
        <dbReference type="SAM" id="Phobius"/>
    </source>
</evidence>
<feature type="transmembrane region" description="Helical" evidence="1">
    <location>
        <begin position="90"/>
        <end position="111"/>
    </location>
</feature>
<keyword evidence="1" id="KW-0472">Membrane</keyword>
<dbReference type="STRING" id="1855912.LuPra_05743"/>
<organism evidence="2 3">
    <name type="scientific">Luteitalea pratensis</name>
    <dbReference type="NCBI Taxonomy" id="1855912"/>
    <lineage>
        <taxon>Bacteria</taxon>
        <taxon>Pseudomonadati</taxon>
        <taxon>Acidobacteriota</taxon>
        <taxon>Vicinamibacteria</taxon>
        <taxon>Vicinamibacterales</taxon>
        <taxon>Vicinamibacteraceae</taxon>
        <taxon>Luteitalea</taxon>
    </lineage>
</organism>
<protein>
    <submittedName>
        <fullName evidence="2">Uncharacterized protein</fullName>
    </submittedName>
</protein>
<reference evidence="3" key="2">
    <citation type="submission" date="2016-04" db="EMBL/GenBank/DDBJ databases">
        <title>First Complete Genome Sequence of a Subdivision 6 Acidobacterium.</title>
        <authorList>
            <person name="Huang S."/>
            <person name="Vieira S."/>
            <person name="Bunk B."/>
            <person name="Riedel T."/>
            <person name="Sproeer C."/>
            <person name="Overmann J."/>
        </authorList>
    </citation>
    <scope>NUCLEOTIDE SEQUENCE [LARGE SCALE GENOMIC DNA]</scope>
    <source>
        <strain evidence="3">DSM 100886 HEG_-6_39</strain>
    </source>
</reference>
<keyword evidence="1" id="KW-0812">Transmembrane</keyword>